<name>A0A2A3EJY9_APICC</name>
<dbReference type="InterPro" id="IPR036188">
    <property type="entry name" value="FAD/NAD-bd_sf"/>
</dbReference>
<proteinExistence type="inferred from homology"/>
<dbReference type="GO" id="GO:0016614">
    <property type="term" value="F:oxidoreductase activity, acting on CH-OH group of donors"/>
    <property type="evidence" value="ECO:0007669"/>
    <property type="project" value="InterPro"/>
</dbReference>
<evidence type="ECO:0000256" key="1">
    <source>
        <dbReference type="ARBA" id="ARBA00010790"/>
    </source>
</evidence>
<feature type="signal peptide" evidence="2">
    <location>
        <begin position="1"/>
        <end position="16"/>
    </location>
</feature>
<dbReference type="AlphaFoldDB" id="A0A2A3EJY9"/>
<dbReference type="InterPro" id="IPR007867">
    <property type="entry name" value="GMC_OxRtase_C"/>
</dbReference>
<dbReference type="PIRSF" id="PIRSF000137">
    <property type="entry name" value="Alcohol_oxidase"/>
    <property type="match status" value="1"/>
</dbReference>
<keyword evidence="5" id="KW-1185">Reference proteome</keyword>
<organism evidence="4 5">
    <name type="scientific">Apis cerana cerana</name>
    <name type="common">Oriental honeybee</name>
    <dbReference type="NCBI Taxonomy" id="94128"/>
    <lineage>
        <taxon>Eukaryota</taxon>
        <taxon>Metazoa</taxon>
        <taxon>Ecdysozoa</taxon>
        <taxon>Arthropoda</taxon>
        <taxon>Hexapoda</taxon>
        <taxon>Insecta</taxon>
        <taxon>Pterygota</taxon>
        <taxon>Neoptera</taxon>
        <taxon>Endopterygota</taxon>
        <taxon>Hymenoptera</taxon>
        <taxon>Apocrita</taxon>
        <taxon>Aculeata</taxon>
        <taxon>Apoidea</taxon>
        <taxon>Anthophila</taxon>
        <taxon>Apidae</taxon>
        <taxon>Apis</taxon>
    </lineage>
</organism>
<dbReference type="InterPro" id="IPR012132">
    <property type="entry name" value="GMC_OxRdtase"/>
</dbReference>
<dbReference type="SUPFAM" id="SSF54373">
    <property type="entry name" value="FAD-linked reductases, C-terminal domain"/>
    <property type="match status" value="1"/>
</dbReference>
<dbReference type="GO" id="GO:0050660">
    <property type="term" value="F:flavin adenine dinucleotide binding"/>
    <property type="evidence" value="ECO:0007669"/>
    <property type="project" value="InterPro"/>
</dbReference>
<keyword evidence="2" id="KW-0732">Signal</keyword>
<dbReference type="Gene3D" id="3.50.50.60">
    <property type="entry name" value="FAD/NAD(P)-binding domain"/>
    <property type="match status" value="2"/>
</dbReference>
<dbReference type="Proteomes" id="UP000242457">
    <property type="component" value="Unassembled WGS sequence"/>
</dbReference>
<feature type="chain" id="PRO_5012336072" evidence="2">
    <location>
        <begin position="17"/>
        <end position="571"/>
    </location>
</feature>
<dbReference type="Pfam" id="PF05199">
    <property type="entry name" value="GMC_oxred_C"/>
    <property type="match status" value="1"/>
</dbReference>
<feature type="domain" description="Glucose-methanol-choline oxidoreductase C-terminal" evidence="3">
    <location>
        <begin position="418"/>
        <end position="557"/>
    </location>
</feature>
<dbReference type="PANTHER" id="PTHR11552">
    <property type="entry name" value="GLUCOSE-METHANOL-CHOLINE GMC OXIDOREDUCTASE"/>
    <property type="match status" value="1"/>
</dbReference>
<protein>
    <submittedName>
        <fullName evidence="4">Glucose dehydrogenase [acceptor]</fullName>
    </submittedName>
</protein>
<comment type="similarity">
    <text evidence="1">Belongs to the GMC oxidoreductase family.</text>
</comment>
<dbReference type="PANTHER" id="PTHR11552:SF217">
    <property type="entry name" value="GLUCOSE DEHYDROGENASE [FAD, QUINONE]"/>
    <property type="match status" value="1"/>
</dbReference>
<accession>A0A2A3EJY9</accession>
<evidence type="ECO:0000259" key="3">
    <source>
        <dbReference type="Pfam" id="PF05199"/>
    </source>
</evidence>
<gene>
    <name evidence="4" type="ORF">APICC_02452</name>
</gene>
<dbReference type="SUPFAM" id="SSF51905">
    <property type="entry name" value="FAD/NAD(P)-binding domain"/>
    <property type="match status" value="1"/>
</dbReference>
<evidence type="ECO:0000313" key="4">
    <source>
        <dbReference type="EMBL" id="PBC31351.1"/>
    </source>
</evidence>
<dbReference type="OrthoDB" id="269227at2759"/>
<dbReference type="Gene3D" id="3.30.560.10">
    <property type="entry name" value="Glucose Oxidase, domain 3"/>
    <property type="match status" value="2"/>
</dbReference>
<sequence length="571" mass="63508">MRFYILLSFLLRLAFAFRLPFQFQINQLDNNNNGTSCCSCNSFKDTSYMASTCGVKTSFMSLVEKVIASTCDIANPCNRLGSEEVPNEWFDFIVVGAGVAGPVIARRLSDNPWWRVLLIEAGPEEPSMTSIPGLAVHAVNSTLDWRFKTEPTEPHPTACLDGQNLPVKVAWNKFRNAYTIISELTINFIYKYLLVSQQENDGVRGHPEVYDGWARGGATGWSYDEPRTVPVPGPMKIQFYPDKPAFADEILKAASELGYRTSKLKEYTQTGFMIAPMTTDNGVLMDWQGKAYGVELVDKDGYKRIAKANKEDQLTKLGLHVVKDLPVGKNLHNHVSIAVPFSIKDTAYEAMTMNSVNEYLETRTGPMTSTGLTQVFFDGFAPRCPRTGLEFECLNGALGLCPERRQITVRPTALTAASKGYLKLRSSDPLDPPLIYPNYFVDTKDLKVLIEGIKKSIQLVDTQALKQWDFRLDTVVHPLCTDYHFGSDAYWECYVRAATGPENHQSGTCKMGAYDDPTAVVDPELRVRGVSNLRVADASVFPLVPNGNPVAAILMVAEKAADMITHTWSKI</sequence>
<evidence type="ECO:0000313" key="5">
    <source>
        <dbReference type="Proteomes" id="UP000242457"/>
    </source>
</evidence>
<dbReference type="EMBL" id="KZ288238">
    <property type="protein sequence ID" value="PBC31351.1"/>
    <property type="molecule type" value="Genomic_DNA"/>
</dbReference>
<dbReference type="STRING" id="94128.A0A2A3EJY9"/>
<reference evidence="4 5" key="1">
    <citation type="submission" date="2014-07" db="EMBL/GenBank/DDBJ databases">
        <title>Genomic and transcriptomic analysis on Apis cerana provide comprehensive insights into honey bee biology.</title>
        <authorList>
            <person name="Diao Q."/>
            <person name="Sun L."/>
            <person name="Zheng H."/>
            <person name="Zheng H."/>
            <person name="Xu S."/>
            <person name="Wang S."/>
            <person name="Zeng Z."/>
            <person name="Hu F."/>
            <person name="Su S."/>
            <person name="Wu J."/>
        </authorList>
    </citation>
    <scope>NUCLEOTIDE SEQUENCE [LARGE SCALE GENOMIC DNA]</scope>
    <source>
        <tissue evidence="4">Pupae without intestine</tissue>
    </source>
</reference>
<evidence type="ECO:0000256" key="2">
    <source>
        <dbReference type="SAM" id="SignalP"/>
    </source>
</evidence>